<keyword evidence="3" id="KW-0132">Cell division</keyword>
<keyword evidence="2" id="KW-0472">Membrane</keyword>
<reference evidence="3 4" key="1">
    <citation type="submission" date="2017-08" db="EMBL/GenBank/DDBJ databases">
        <title>Complete genome sequence of Mucilaginibacter sp. strain BJC16-A31.</title>
        <authorList>
            <consortium name="Henan University of Science and Technology"/>
            <person name="You X."/>
        </authorList>
    </citation>
    <scope>NUCLEOTIDE SEQUENCE [LARGE SCALE GENOMIC DNA]</scope>
    <source>
        <strain evidence="3 4">BJC16-A31</strain>
    </source>
</reference>
<keyword evidence="2" id="KW-1133">Transmembrane helix</keyword>
<dbReference type="InterPro" id="IPR007060">
    <property type="entry name" value="FtsL/DivIC"/>
</dbReference>
<feature type="coiled-coil region" evidence="1">
    <location>
        <begin position="49"/>
        <end position="76"/>
    </location>
</feature>
<sequence>MKFLTLLQMRRLINLVKNKYFLISMAFLVWMIFFDKNDLFSQYQYHQEVNKLEQERDFYQKETEKVAKDLDELTSNPQKLEKFAREKYLMKKDNEDVFVIVKEKKEEE</sequence>
<keyword evidence="2" id="KW-0812">Transmembrane</keyword>
<evidence type="ECO:0000256" key="2">
    <source>
        <dbReference type="SAM" id="Phobius"/>
    </source>
</evidence>
<protein>
    <submittedName>
        <fullName evidence="3">Cell division protein FtsB</fullName>
    </submittedName>
</protein>
<keyword evidence="1" id="KW-0175">Coiled coil</keyword>
<keyword evidence="4" id="KW-1185">Reference proteome</keyword>
<gene>
    <name evidence="3" type="ORF">MuYL_3816</name>
</gene>
<dbReference type="EMBL" id="CP022743">
    <property type="protein sequence ID" value="ASU35701.1"/>
    <property type="molecule type" value="Genomic_DNA"/>
</dbReference>
<dbReference type="Proteomes" id="UP000215002">
    <property type="component" value="Chromosome"/>
</dbReference>
<evidence type="ECO:0000313" key="3">
    <source>
        <dbReference type="EMBL" id="ASU35701.1"/>
    </source>
</evidence>
<feature type="transmembrane region" description="Helical" evidence="2">
    <location>
        <begin position="12"/>
        <end position="33"/>
    </location>
</feature>
<evidence type="ECO:0000256" key="1">
    <source>
        <dbReference type="SAM" id="Coils"/>
    </source>
</evidence>
<organism evidence="3 4">
    <name type="scientific">Mucilaginibacter xinganensis</name>
    <dbReference type="NCBI Taxonomy" id="1234841"/>
    <lineage>
        <taxon>Bacteria</taxon>
        <taxon>Pseudomonadati</taxon>
        <taxon>Bacteroidota</taxon>
        <taxon>Sphingobacteriia</taxon>
        <taxon>Sphingobacteriales</taxon>
        <taxon>Sphingobacteriaceae</taxon>
        <taxon>Mucilaginibacter</taxon>
    </lineage>
</organism>
<accession>A0A223P1J8</accession>
<dbReference type="Pfam" id="PF04977">
    <property type="entry name" value="DivIC"/>
    <property type="match status" value="1"/>
</dbReference>
<dbReference type="GO" id="GO:0051301">
    <property type="term" value="P:cell division"/>
    <property type="evidence" value="ECO:0007669"/>
    <property type="project" value="UniProtKB-KW"/>
</dbReference>
<dbReference type="AlphaFoldDB" id="A0A223P1J8"/>
<evidence type="ECO:0000313" key="4">
    <source>
        <dbReference type="Proteomes" id="UP000215002"/>
    </source>
</evidence>
<keyword evidence="3" id="KW-0131">Cell cycle</keyword>
<name>A0A223P1J8_9SPHI</name>
<dbReference type="KEGG" id="muc:MuYL_3816"/>
<proteinExistence type="predicted"/>